<dbReference type="SUPFAM" id="SSF53474">
    <property type="entry name" value="alpha/beta-Hydrolases"/>
    <property type="match status" value="1"/>
</dbReference>
<dbReference type="EMBL" id="QYUL01000005">
    <property type="protein sequence ID" value="RJF77502.1"/>
    <property type="molecule type" value="Genomic_DNA"/>
</dbReference>
<comment type="caution">
    <text evidence="9">The sequence shown here is derived from an EMBL/GenBank/DDBJ whole genome shotgun (WGS) entry which is preliminary data.</text>
</comment>
<sequence length="570" mass="59536">MRHALAGTALATILSVVGAAASQTAGALPACDAVTTAMVGLPNVVILSSALAAEDKSLPPLPPHCVVRGKANQRVGADGKPYAIGFEMRLPVNWNGRFLHQVNGGNEGVVIPALGDARNLQAVGYNPALARGFAVLSGDGGHADKDPANADKGLAAGAAFGLDPQARRDYGYAADTTMAAVGKALIAKVYGAGPQHSYMVGCSNGGRHAMVTASRAPDQYDGFVAIAPGFNLPKAAVQHAWDVQSFRSVNLDIRKSFSAADMTLVAQGVLNACDRLDGLADGLVSDLRACQKSFDLASLQCVGEKTDQCLAGVQVTALKRAFAGPVNSKGEALYSDWSFDGGMGAKNWRSWKVEGIPAWDGYPVIAVQGAASLSHIFTTPPTPVAGTPTALVDFLANFDFDRDAPKIHAKGPAMVDGRAIDYAESAMEFMTPPDAANPTLAGLKASGGKMIVVHGQSDAVFSINDTARWYEALNANSKGEAAAFARFFAVPGMSHCRGGPATDAYDALGAIVDWAEHGKAPDRIIATVSEKNDEVPAAWSKTRTRPLCVWPKLARYVGGDPERAESFDCQ</sequence>
<dbReference type="InterPro" id="IPR029058">
    <property type="entry name" value="AB_hydrolase_fold"/>
</dbReference>
<organism evidence="9 10">
    <name type="scientific">Azospirillum cavernae</name>
    <dbReference type="NCBI Taxonomy" id="2320860"/>
    <lineage>
        <taxon>Bacteria</taxon>
        <taxon>Pseudomonadati</taxon>
        <taxon>Pseudomonadota</taxon>
        <taxon>Alphaproteobacteria</taxon>
        <taxon>Rhodospirillales</taxon>
        <taxon>Azospirillaceae</taxon>
        <taxon>Azospirillum</taxon>
    </lineage>
</organism>
<evidence type="ECO:0000256" key="8">
    <source>
        <dbReference type="SAM" id="SignalP"/>
    </source>
</evidence>
<dbReference type="InterPro" id="IPR011118">
    <property type="entry name" value="Tannase/feruloyl_esterase"/>
</dbReference>
<evidence type="ECO:0000256" key="3">
    <source>
        <dbReference type="ARBA" id="ARBA00022723"/>
    </source>
</evidence>
<keyword evidence="4 8" id="KW-0732">Signal</keyword>
<evidence type="ECO:0000256" key="5">
    <source>
        <dbReference type="ARBA" id="ARBA00022801"/>
    </source>
</evidence>
<dbReference type="PANTHER" id="PTHR33938:SF15">
    <property type="entry name" value="FERULOYL ESTERASE B-RELATED"/>
    <property type="match status" value="1"/>
</dbReference>
<proteinExistence type="inferred from homology"/>
<evidence type="ECO:0000256" key="1">
    <source>
        <dbReference type="ARBA" id="ARBA00006249"/>
    </source>
</evidence>
<evidence type="ECO:0000313" key="10">
    <source>
        <dbReference type="Proteomes" id="UP000283458"/>
    </source>
</evidence>
<dbReference type="OrthoDB" id="7197884at2"/>
<keyword evidence="5 9" id="KW-0378">Hydrolase</keyword>
<keyword evidence="6" id="KW-0106">Calcium</keyword>
<feature type="signal peptide" evidence="8">
    <location>
        <begin position="1"/>
        <end position="19"/>
    </location>
</feature>
<dbReference type="GO" id="GO:0052689">
    <property type="term" value="F:carboxylic ester hydrolase activity"/>
    <property type="evidence" value="ECO:0007669"/>
    <property type="project" value="UniProtKB-KW"/>
</dbReference>
<keyword evidence="3" id="KW-0479">Metal-binding</keyword>
<reference evidence="9 10" key="1">
    <citation type="submission" date="2018-09" db="EMBL/GenBank/DDBJ databases">
        <authorList>
            <person name="Zhu H."/>
        </authorList>
    </citation>
    <scope>NUCLEOTIDE SEQUENCE [LARGE SCALE GENOMIC DNA]</scope>
    <source>
        <strain evidence="9 10">K2W22B-5</strain>
    </source>
</reference>
<dbReference type="Gene3D" id="3.40.50.1820">
    <property type="entry name" value="alpha/beta hydrolase"/>
    <property type="match status" value="1"/>
</dbReference>
<keyword evidence="2" id="KW-0719">Serine esterase</keyword>
<name>A0A418VN12_9PROT</name>
<dbReference type="Pfam" id="PF07519">
    <property type="entry name" value="Tannase"/>
    <property type="match status" value="1"/>
</dbReference>
<evidence type="ECO:0000256" key="7">
    <source>
        <dbReference type="ARBA" id="ARBA00023157"/>
    </source>
</evidence>
<dbReference type="AlphaFoldDB" id="A0A418VN12"/>
<feature type="chain" id="PRO_5019238256" evidence="8">
    <location>
        <begin position="20"/>
        <end position="570"/>
    </location>
</feature>
<evidence type="ECO:0000256" key="4">
    <source>
        <dbReference type="ARBA" id="ARBA00022729"/>
    </source>
</evidence>
<accession>A0A418VN12</accession>
<dbReference type="GO" id="GO:0046872">
    <property type="term" value="F:metal ion binding"/>
    <property type="evidence" value="ECO:0007669"/>
    <property type="project" value="UniProtKB-KW"/>
</dbReference>
<protein>
    <submittedName>
        <fullName evidence="9">Tannase/feruloyl esterase family alpha/beta hydrolase</fullName>
    </submittedName>
</protein>
<evidence type="ECO:0000256" key="6">
    <source>
        <dbReference type="ARBA" id="ARBA00022837"/>
    </source>
</evidence>
<keyword evidence="7" id="KW-1015">Disulfide bond</keyword>
<gene>
    <name evidence="9" type="ORF">D3877_27395</name>
</gene>
<evidence type="ECO:0000313" key="9">
    <source>
        <dbReference type="EMBL" id="RJF77502.1"/>
    </source>
</evidence>
<evidence type="ECO:0000256" key="2">
    <source>
        <dbReference type="ARBA" id="ARBA00022487"/>
    </source>
</evidence>
<dbReference type="Proteomes" id="UP000283458">
    <property type="component" value="Unassembled WGS sequence"/>
</dbReference>
<keyword evidence="10" id="KW-1185">Reference proteome</keyword>
<comment type="similarity">
    <text evidence="1">Belongs to the tannase family.</text>
</comment>
<dbReference type="PANTHER" id="PTHR33938">
    <property type="entry name" value="FERULOYL ESTERASE B-RELATED"/>
    <property type="match status" value="1"/>
</dbReference>
<dbReference type="RefSeq" id="WP_119833945.1">
    <property type="nucleotide sequence ID" value="NZ_QYUL01000005.1"/>
</dbReference>